<comment type="function">
    <text evidence="1">Catalyzes the epimerization of the S- and R-forms of NAD(P)HX, a damaged form of NAD(P)H that is a result of enzymatic or heat-dependent hydration. This is a prerequisite for the S-specific NAD(P)H-hydrate dehydratase to allow the repair of both epimers of NAD(P)HX.</text>
</comment>
<dbReference type="EC" id="5.1.99.6" evidence="1"/>
<dbReference type="GO" id="GO:0046872">
    <property type="term" value="F:metal ion binding"/>
    <property type="evidence" value="ECO:0007669"/>
    <property type="project" value="UniProtKB-KW"/>
</dbReference>
<reference evidence="3 4" key="1">
    <citation type="submission" date="2016-09" db="EMBL/GenBank/DDBJ databases">
        <title>Complete genome sequence of microbes from the polar regions.</title>
        <authorList>
            <person name="Liao L."/>
            <person name="Chen B."/>
        </authorList>
    </citation>
    <scope>NUCLEOTIDE SEQUENCE [LARGE SCALE GENOMIC DNA]</scope>
    <source>
        <strain evidence="3 4">ZS314</strain>
    </source>
</reference>
<organism evidence="3 4">
    <name type="scientific">Marisediminicola antarctica</name>
    <dbReference type="NCBI Taxonomy" id="674079"/>
    <lineage>
        <taxon>Bacteria</taxon>
        <taxon>Bacillati</taxon>
        <taxon>Actinomycetota</taxon>
        <taxon>Actinomycetes</taxon>
        <taxon>Micrococcales</taxon>
        <taxon>Microbacteriaceae</taxon>
        <taxon>Marisediminicola</taxon>
    </lineage>
</organism>
<evidence type="ECO:0000313" key="4">
    <source>
        <dbReference type="Proteomes" id="UP000464507"/>
    </source>
</evidence>
<keyword evidence="1" id="KW-0520">NAD</keyword>
<dbReference type="Pfam" id="PF03853">
    <property type="entry name" value="YjeF_N"/>
    <property type="match status" value="1"/>
</dbReference>
<dbReference type="NCBIfam" id="TIGR00197">
    <property type="entry name" value="yjeF_nterm"/>
    <property type="match status" value="1"/>
</dbReference>
<keyword evidence="1" id="KW-0413">Isomerase</keyword>
<dbReference type="EMBL" id="CP017146">
    <property type="protein sequence ID" value="QHO70245.1"/>
    <property type="molecule type" value="Genomic_DNA"/>
</dbReference>
<dbReference type="KEGG" id="mant:BHD05_11900"/>
<dbReference type="Gene3D" id="3.40.50.10260">
    <property type="entry name" value="YjeF N-terminal domain"/>
    <property type="match status" value="1"/>
</dbReference>
<evidence type="ECO:0000313" key="3">
    <source>
        <dbReference type="EMBL" id="QHO70245.1"/>
    </source>
</evidence>
<dbReference type="OrthoDB" id="9806925at2"/>
<keyword evidence="1" id="KW-0547">Nucleotide-binding</keyword>
<gene>
    <name evidence="1" type="primary">nnrE</name>
    <name evidence="3" type="ORF">BHD05_11900</name>
</gene>
<dbReference type="InterPro" id="IPR004443">
    <property type="entry name" value="YjeF_N_dom"/>
</dbReference>
<dbReference type="GO" id="GO:0000166">
    <property type="term" value="F:nucleotide binding"/>
    <property type="evidence" value="ECO:0007669"/>
    <property type="project" value="UniProtKB-KW"/>
</dbReference>
<feature type="binding site" evidence="1">
    <location>
        <position position="61"/>
    </location>
    <ligand>
        <name>K(+)</name>
        <dbReference type="ChEBI" id="CHEBI:29103"/>
    </ligand>
</feature>
<dbReference type="PROSITE" id="PS51385">
    <property type="entry name" value="YJEF_N"/>
    <property type="match status" value="1"/>
</dbReference>
<keyword evidence="4" id="KW-1185">Reference proteome</keyword>
<feature type="binding site" evidence="1">
    <location>
        <position position="167"/>
    </location>
    <ligand>
        <name>K(+)</name>
        <dbReference type="ChEBI" id="CHEBI:29103"/>
    </ligand>
</feature>
<feature type="domain" description="YjeF N-terminal" evidence="2">
    <location>
        <begin position="6"/>
        <end position="222"/>
    </location>
</feature>
<evidence type="ECO:0000259" key="2">
    <source>
        <dbReference type="PROSITE" id="PS51385"/>
    </source>
</evidence>
<keyword evidence="1" id="KW-0630">Potassium</keyword>
<dbReference type="InterPro" id="IPR036652">
    <property type="entry name" value="YjeF_N_dom_sf"/>
</dbReference>
<proteinExistence type="inferred from homology"/>
<evidence type="ECO:0000256" key="1">
    <source>
        <dbReference type="HAMAP-Rule" id="MF_01966"/>
    </source>
</evidence>
<feature type="binding site" evidence="1">
    <location>
        <begin position="60"/>
        <end position="64"/>
    </location>
    <ligand>
        <name>(6S)-NADPHX</name>
        <dbReference type="ChEBI" id="CHEBI:64076"/>
    </ligand>
</feature>
<keyword evidence="1" id="KW-0521">NADP</keyword>
<dbReference type="RefSeq" id="WP_161886632.1">
    <property type="nucleotide sequence ID" value="NZ_CP017146.1"/>
</dbReference>
<dbReference type="HAMAP" id="MF_01966">
    <property type="entry name" value="NADHX_epimerase"/>
    <property type="match status" value="1"/>
</dbReference>
<dbReference type="Proteomes" id="UP000464507">
    <property type="component" value="Chromosome"/>
</dbReference>
<comment type="catalytic activity">
    <reaction evidence="1">
        <text>(6R)-NADPHX = (6S)-NADPHX</text>
        <dbReference type="Rhea" id="RHEA:32227"/>
        <dbReference type="ChEBI" id="CHEBI:64076"/>
        <dbReference type="ChEBI" id="CHEBI:64077"/>
        <dbReference type="EC" id="5.1.99.6"/>
    </reaction>
</comment>
<dbReference type="GO" id="GO:0052856">
    <property type="term" value="F:NAD(P)HX epimerase activity"/>
    <property type="evidence" value="ECO:0007669"/>
    <property type="project" value="UniProtKB-UniRule"/>
</dbReference>
<comment type="catalytic activity">
    <reaction evidence="1">
        <text>(6R)-NADHX = (6S)-NADHX</text>
        <dbReference type="Rhea" id="RHEA:32215"/>
        <dbReference type="ChEBI" id="CHEBI:64074"/>
        <dbReference type="ChEBI" id="CHEBI:64075"/>
        <dbReference type="EC" id="5.1.99.6"/>
    </reaction>
</comment>
<accession>A0A7L5AKC0</accession>
<comment type="caution">
    <text evidence="1">Lacks conserved residue(s) required for the propagation of feature annotation.</text>
</comment>
<feature type="binding site" evidence="1">
    <location>
        <position position="124"/>
    </location>
    <ligand>
        <name>K(+)</name>
        <dbReference type="ChEBI" id="CHEBI:29103"/>
    </ligand>
</feature>
<comment type="similarity">
    <text evidence="1">Belongs to the NnrE/AIBP family.</text>
</comment>
<sequence length="229" mass="22963">MMHGYSAAQIRDAEAPHLLAGEPLMALAAHGLAQEIRSVLRSRPEPRPQARVVLLVGSGNNGGDALFAGAELAAEGVEVAIVPTADSVHRDGLAAALAAGAVLQHVVEIESAMAVVTGADVVVDGILGTGAAASPALRGPARTIVEAILPIVLAPRGPAVVAVDLPSGINPDDGTVPDPLVLPADVTVTFGGCKAGLLLEPASGLAGSVRLVDIGLGPDLTRMEPLVRQ</sequence>
<protein>
    <recommendedName>
        <fullName evidence="1">NAD(P)H-hydrate epimerase</fullName>
        <ecNumber evidence="1">5.1.99.6</ecNumber>
    </recommendedName>
    <alternativeName>
        <fullName evidence="1">NAD(P)HX epimerase</fullName>
    </alternativeName>
</protein>
<comment type="cofactor">
    <cofactor evidence="1">
        <name>K(+)</name>
        <dbReference type="ChEBI" id="CHEBI:29103"/>
    </cofactor>
    <text evidence="1">Binds 1 potassium ion per subunit.</text>
</comment>
<dbReference type="SUPFAM" id="SSF64153">
    <property type="entry name" value="YjeF N-terminal domain-like"/>
    <property type="match status" value="1"/>
</dbReference>
<keyword evidence="1" id="KW-0479">Metal-binding</keyword>
<dbReference type="AlphaFoldDB" id="A0A7L5AKC0"/>
<name>A0A7L5AKC0_9MICO</name>
<feature type="binding site" evidence="1">
    <location>
        <position position="164"/>
    </location>
    <ligand>
        <name>(6S)-NADPHX</name>
        <dbReference type="ChEBI" id="CHEBI:64076"/>
    </ligand>
</feature>